<dbReference type="GO" id="GO:0005524">
    <property type="term" value="F:ATP binding"/>
    <property type="evidence" value="ECO:0007669"/>
    <property type="project" value="UniProtKB-UniRule"/>
</dbReference>
<dbReference type="GO" id="GO:0051496">
    <property type="term" value="P:positive regulation of stress fiber assembly"/>
    <property type="evidence" value="ECO:0007669"/>
    <property type="project" value="TreeGrafter"/>
</dbReference>
<keyword evidence="21" id="KW-0812">Transmembrane</keyword>
<dbReference type="InterPro" id="IPR011009">
    <property type="entry name" value="Kinase-like_dom_sf"/>
</dbReference>
<evidence type="ECO:0000259" key="22">
    <source>
        <dbReference type="PROSITE" id="PS50011"/>
    </source>
</evidence>
<feature type="transmembrane region" description="Helical" evidence="21">
    <location>
        <begin position="90"/>
        <end position="110"/>
    </location>
</feature>
<dbReference type="GO" id="GO:0005856">
    <property type="term" value="C:cytoskeleton"/>
    <property type="evidence" value="ECO:0007669"/>
    <property type="project" value="UniProtKB-SubCell"/>
</dbReference>
<evidence type="ECO:0000256" key="4">
    <source>
        <dbReference type="ARBA" id="ARBA00012513"/>
    </source>
</evidence>
<evidence type="ECO:0000256" key="13">
    <source>
        <dbReference type="ARBA" id="ARBA00022840"/>
    </source>
</evidence>
<evidence type="ECO:0000256" key="3">
    <source>
        <dbReference type="ARBA" id="ARBA00005843"/>
    </source>
</evidence>
<dbReference type="InterPro" id="IPR036034">
    <property type="entry name" value="PDZ_sf"/>
</dbReference>
<keyword evidence="7" id="KW-0808">Transferase</keyword>
<dbReference type="GO" id="GO:0005634">
    <property type="term" value="C:nucleus"/>
    <property type="evidence" value="ECO:0007669"/>
    <property type="project" value="UniProtKB-SubCell"/>
</dbReference>
<dbReference type="Pfam" id="PF00412">
    <property type="entry name" value="LIM"/>
    <property type="match status" value="1"/>
</dbReference>
<keyword evidence="5" id="KW-0963">Cytoplasm</keyword>
<dbReference type="SUPFAM" id="SSF56112">
    <property type="entry name" value="Protein kinase-like (PK-like)"/>
    <property type="match status" value="1"/>
</dbReference>
<dbReference type="GO" id="GO:0030036">
    <property type="term" value="P:actin cytoskeleton organization"/>
    <property type="evidence" value="ECO:0007669"/>
    <property type="project" value="TreeGrafter"/>
</dbReference>
<keyword evidence="11" id="KW-0418">Kinase</keyword>
<evidence type="ECO:0000256" key="5">
    <source>
        <dbReference type="ARBA" id="ARBA00022490"/>
    </source>
</evidence>
<evidence type="ECO:0000256" key="18">
    <source>
        <dbReference type="ARBA" id="ARBA00048977"/>
    </source>
</evidence>
<evidence type="ECO:0000256" key="17">
    <source>
        <dbReference type="ARBA" id="ARBA00048659"/>
    </source>
</evidence>
<evidence type="ECO:0000256" key="19">
    <source>
        <dbReference type="PROSITE-ProRule" id="PRU10141"/>
    </source>
</evidence>
<name>A0A3B4A1V8_9GOBI</name>
<evidence type="ECO:0000256" key="12">
    <source>
        <dbReference type="ARBA" id="ARBA00022833"/>
    </source>
</evidence>
<evidence type="ECO:0000256" key="8">
    <source>
        <dbReference type="ARBA" id="ARBA00022723"/>
    </source>
</evidence>
<dbReference type="SUPFAM" id="SSF57716">
    <property type="entry name" value="Glucocorticoid receptor-like (DNA-binding domain)"/>
    <property type="match status" value="1"/>
</dbReference>
<dbReference type="AlphaFoldDB" id="A0A3B4A1V8"/>
<dbReference type="GO" id="GO:0004674">
    <property type="term" value="F:protein serine/threonine kinase activity"/>
    <property type="evidence" value="ECO:0007669"/>
    <property type="project" value="UniProtKB-KW"/>
</dbReference>
<keyword evidence="21" id="KW-0472">Membrane</keyword>
<evidence type="ECO:0000256" key="2">
    <source>
        <dbReference type="ARBA" id="ARBA00004245"/>
    </source>
</evidence>
<organism evidence="23 24">
    <name type="scientific">Periophthalmus magnuspinnatus</name>
    <dbReference type="NCBI Taxonomy" id="409849"/>
    <lineage>
        <taxon>Eukaryota</taxon>
        <taxon>Metazoa</taxon>
        <taxon>Chordata</taxon>
        <taxon>Craniata</taxon>
        <taxon>Vertebrata</taxon>
        <taxon>Euteleostomi</taxon>
        <taxon>Actinopterygii</taxon>
        <taxon>Neopterygii</taxon>
        <taxon>Teleostei</taxon>
        <taxon>Neoteleostei</taxon>
        <taxon>Acanthomorphata</taxon>
        <taxon>Gobiaria</taxon>
        <taxon>Gobiiformes</taxon>
        <taxon>Gobioidei</taxon>
        <taxon>Gobiidae</taxon>
        <taxon>Oxudercinae</taxon>
        <taxon>Periophthalmus</taxon>
    </lineage>
</organism>
<feature type="binding site" evidence="19">
    <location>
        <position position="187"/>
    </location>
    <ligand>
        <name>ATP</name>
        <dbReference type="ChEBI" id="CHEBI:30616"/>
    </ligand>
</feature>
<accession>A0A3B4A1V8</accession>
<evidence type="ECO:0000256" key="16">
    <source>
        <dbReference type="ARBA" id="ARBA00023242"/>
    </source>
</evidence>
<evidence type="ECO:0000256" key="15">
    <source>
        <dbReference type="ARBA" id="ARBA00023212"/>
    </source>
</evidence>
<dbReference type="Gene3D" id="2.10.110.10">
    <property type="entry name" value="Cysteine Rich Protein"/>
    <property type="match status" value="1"/>
</dbReference>
<dbReference type="InterPro" id="IPR050940">
    <property type="entry name" value="Actin_reg-Ser/Thr_kinase"/>
</dbReference>
<keyword evidence="10 19" id="KW-0547">Nucleotide-binding</keyword>
<dbReference type="InterPro" id="IPR017441">
    <property type="entry name" value="Protein_kinase_ATP_BS"/>
</dbReference>
<dbReference type="GO" id="GO:0005737">
    <property type="term" value="C:cytoplasm"/>
    <property type="evidence" value="ECO:0007669"/>
    <property type="project" value="TreeGrafter"/>
</dbReference>
<keyword evidence="15" id="KW-0206">Cytoskeleton</keyword>
<keyword evidence="9" id="KW-0677">Repeat</keyword>
<dbReference type="PANTHER" id="PTHR46485:SF7">
    <property type="entry name" value="LIM DOMAIN KINASE 1"/>
    <property type="match status" value="1"/>
</dbReference>
<protein>
    <recommendedName>
        <fullName evidence="4">non-specific serine/threonine protein kinase</fullName>
        <ecNumber evidence="4">2.7.11.1</ecNumber>
    </recommendedName>
</protein>
<comment type="catalytic activity">
    <reaction evidence="18">
        <text>L-seryl-[protein] + ATP = O-phospho-L-seryl-[protein] + ADP + H(+)</text>
        <dbReference type="Rhea" id="RHEA:17989"/>
        <dbReference type="Rhea" id="RHEA-COMP:9863"/>
        <dbReference type="Rhea" id="RHEA-COMP:11604"/>
        <dbReference type="ChEBI" id="CHEBI:15378"/>
        <dbReference type="ChEBI" id="CHEBI:29999"/>
        <dbReference type="ChEBI" id="CHEBI:30616"/>
        <dbReference type="ChEBI" id="CHEBI:83421"/>
        <dbReference type="ChEBI" id="CHEBI:456216"/>
        <dbReference type="EC" id="2.7.11.1"/>
    </reaction>
    <physiologicalReaction direction="left-to-right" evidence="18">
        <dbReference type="Rhea" id="RHEA:17990"/>
    </physiologicalReaction>
</comment>
<reference evidence="23" key="1">
    <citation type="submission" date="2025-08" db="UniProtKB">
        <authorList>
            <consortium name="Ensembl"/>
        </authorList>
    </citation>
    <scope>IDENTIFICATION</scope>
</reference>
<feature type="region of interest" description="Disordered" evidence="20">
    <location>
        <begin position="508"/>
        <end position="541"/>
    </location>
</feature>
<keyword evidence="16" id="KW-0539">Nucleus</keyword>
<keyword evidence="13 19" id="KW-0067">ATP-binding</keyword>
<evidence type="ECO:0000256" key="1">
    <source>
        <dbReference type="ARBA" id="ARBA00004123"/>
    </source>
</evidence>
<dbReference type="FunFam" id="3.30.200.20:FF:000038">
    <property type="entry name" value="LIM domain kinase 2"/>
    <property type="match status" value="1"/>
</dbReference>
<keyword evidence="24" id="KW-1185">Reference proteome</keyword>
<keyword evidence="12" id="KW-0862">Zinc</keyword>
<comment type="similarity">
    <text evidence="3">Belongs to the protein kinase superfamily. TKL Ser/Thr protein kinase family.</text>
</comment>
<comment type="catalytic activity">
    <reaction evidence="17">
        <text>L-threonyl-[protein] + ATP = O-phospho-L-threonyl-[protein] + ADP + H(+)</text>
        <dbReference type="Rhea" id="RHEA:46608"/>
        <dbReference type="Rhea" id="RHEA-COMP:11060"/>
        <dbReference type="Rhea" id="RHEA-COMP:11605"/>
        <dbReference type="ChEBI" id="CHEBI:15378"/>
        <dbReference type="ChEBI" id="CHEBI:30013"/>
        <dbReference type="ChEBI" id="CHEBI:30616"/>
        <dbReference type="ChEBI" id="CHEBI:61977"/>
        <dbReference type="ChEBI" id="CHEBI:456216"/>
        <dbReference type="EC" id="2.7.11.1"/>
    </reaction>
    <physiologicalReaction direction="left-to-right" evidence="17">
        <dbReference type="Rhea" id="RHEA:46609"/>
    </physiologicalReaction>
</comment>
<keyword evidence="8" id="KW-0479">Metal-binding</keyword>
<dbReference type="Gene3D" id="3.30.200.20">
    <property type="entry name" value="Phosphorylase Kinase, domain 1"/>
    <property type="match status" value="1"/>
</dbReference>
<evidence type="ECO:0000256" key="14">
    <source>
        <dbReference type="ARBA" id="ARBA00023038"/>
    </source>
</evidence>
<dbReference type="PROSITE" id="PS00107">
    <property type="entry name" value="PROTEIN_KINASE_ATP"/>
    <property type="match status" value="1"/>
</dbReference>
<dbReference type="InterPro" id="IPR000719">
    <property type="entry name" value="Prot_kinase_dom"/>
</dbReference>
<comment type="subcellular location">
    <subcellularLocation>
        <location evidence="2">Cytoplasm</location>
        <location evidence="2">Cytoskeleton</location>
    </subcellularLocation>
    <subcellularLocation>
        <location evidence="1">Nucleus</location>
    </subcellularLocation>
</comment>
<evidence type="ECO:0000256" key="9">
    <source>
        <dbReference type="ARBA" id="ARBA00022737"/>
    </source>
</evidence>
<dbReference type="GO" id="GO:0043005">
    <property type="term" value="C:neuron projection"/>
    <property type="evidence" value="ECO:0007669"/>
    <property type="project" value="TreeGrafter"/>
</dbReference>
<dbReference type="Pfam" id="PF00069">
    <property type="entry name" value="Pkinase"/>
    <property type="match status" value="1"/>
</dbReference>
<evidence type="ECO:0000313" key="24">
    <source>
        <dbReference type="Proteomes" id="UP000261520"/>
    </source>
</evidence>
<evidence type="ECO:0000256" key="10">
    <source>
        <dbReference type="ARBA" id="ARBA00022741"/>
    </source>
</evidence>
<dbReference type="Ensembl" id="ENSPMGT00000011341.1">
    <property type="protein sequence ID" value="ENSPMGP00000010634.1"/>
    <property type="gene ID" value="ENSPMGG00000008812.1"/>
</dbReference>
<dbReference type="InterPro" id="IPR001781">
    <property type="entry name" value="Znf_LIM"/>
</dbReference>
<dbReference type="PANTHER" id="PTHR46485">
    <property type="entry name" value="LIM DOMAIN KINASE 1"/>
    <property type="match status" value="1"/>
</dbReference>
<dbReference type="SUPFAM" id="SSF50156">
    <property type="entry name" value="PDZ domain-like"/>
    <property type="match status" value="1"/>
</dbReference>
<evidence type="ECO:0000256" key="6">
    <source>
        <dbReference type="ARBA" id="ARBA00022527"/>
    </source>
</evidence>
<evidence type="ECO:0000256" key="11">
    <source>
        <dbReference type="ARBA" id="ARBA00022777"/>
    </source>
</evidence>
<proteinExistence type="inferred from homology"/>
<evidence type="ECO:0000256" key="7">
    <source>
        <dbReference type="ARBA" id="ARBA00022679"/>
    </source>
</evidence>
<keyword evidence="21" id="KW-1133">Transmembrane helix</keyword>
<dbReference type="PROSITE" id="PS50011">
    <property type="entry name" value="PROTEIN_KINASE_DOM"/>
    <property type="match status" value="1"/>
</dbReference>
<evidence type="ECO:0000256" key="20">
    <source>
        <dbReference type="SAM" id="MobiDB-lite"/>
    </source>
</evidence>
<dbReference type="GO" id="GO:0046872">
    <property type="term" value="F:metal ion binding"/>
    <property type="evidence" value="ECO:0007669"/>
    <property type="project" value="UniProtKB-KW"/>
</dbReference>
<evidence type="ECO:0000313" key="23">
    <source>
        <dbReference type="Ensembl" id="ENSPMGP00000010634.1"/>
    </source>
</evidence>
<dbReference type="Gene3D" id="1.10.510.10">
    <property type="entry name" value="Transferase(Phosphotransferase) domain 1"/>
    <property type="match status" value="1"/>
</dbReference>
<keyword evidence="6" id="KW-0723">Serine/threonine-protein kinase</keyword>
<dbReference type="STRING" id="409849.ENSPMGP00000010634"/>
<dbReference type="EC" id="2.7.11.1" evidence="4"/>
<reference evidence="23" key="2">
    <citation type="submission" date="2025-09" db="UniProtKB">
        <authorList>
            <consortium name="Ensembl"/>
        </authorList>
    </citation>
    <scope>IDENTIFICATION</scope>
</reference>
<dbReference type="Proteomes" id="UP000261520">
    <property type="component" value="Unplaced"/>
</dbReference>
<feature type="domain" description="Protein kinase" evidence="22">
    <location>
        <begin position="158"/>
        <end position="463"/>
    </location>
</feature>
<evidence type="ECO:0000256" key="21">
    <source>
        <dbReference type="SAM" id="Phobius"/>
    </source>
</evidence>
<keyword evidence="14" id="KW-0440">LIM domain</keyword>
<sequence>VTGPFNYVAGDQKFHTECFSCRNCATIIGEGDTYTLVERSKLYCAGLLSTLHVGDKVLEVNGIPVSNITPEDVCPIKNLRNQHYYSKHGLMCIMFPLDPLIMILVIPIFLRRSCSIDKCPLSPGSLSHLAQRRDMVRSESLRVDHGDRTHRIFKPSDLIHGEVLGKGFFGQAIKVTHQKTGEVMVMKELIRFDEETQKTFLKEVKVMRCLDHPNVLKFIGLFYKDKRIHFVSEYIQGGTLRETIEKMDKDFSWNVRVSYAGMAYLHSMNVIHRDLNSHNCLVRENQSVVVADFGLARLVPEDKNKTPCSLERPAQGSLTQCRKPDRRKRYTVVGNPYWMAPEMIHGKSYDERVDIFSFGIMICEIIGRVSADPDLLPRTLDFGLDVPGFLQQHHPLDCPSAFLPQAALCCDMDSDIRHIPIHMLVISFRPPFSQLEEWLGNLLMHLNIGLPLHSELEQLHSNFWKQYNHIITEDINTFSIPKNNTGKQTITRDTELFLDNQNQIESLPLTENMDKSSSPDSHSGEDQLIPEENKKRTDSSRICPKKDCKKHLMSNGYSQKTCRTLGKEANKDISNCKCNITTGQKKVHEPSTPLHENNCVQGHTSRRLCRVPWDSSKEDS</sequence>